<dbReference type="FunFam" id="1.10.730.10:FF:000010">
    <property type="entry name" value="methionine--tRNA ligase, cytoplasmic"/>
    <property type="match status" value="1"/>
</dbReference>
<evidence type="ECO:0000256" key="5">
    <source>
        <dbReference type="ARBA" id="ARBA00018335"/>
    </source>
</evidence>
<dbReference type="CDD" id="cd10307">
    <property type="entry name" value="GST_C_MetRS_N"/>
    <property type="match status" value="1"/>
</dbReference>
<evidence type="ECO:0000259" key="20">
    <source>
        <dbReference type="PROSITE" id="PS50405"/>
    </source>
</evidence>
<dbReference type="InterPro" id="IPR036282">
    <property type="entry name" value="Glutathione-S-Trfase_C_sf"/>
</dbReference>
<comment type="function">
    <text evidence="17">Catalyzes the specific attachment of an amino acid to its cognate tRNA in a 2 step reaction: the amino acid (AA) is first activated by ATP to form AA-AMP and then transferred to the acceptor end of the tRNA. Plays a role in the synthesis of ribosomal RNA in the nucleolus.</text>
</comment>
<keyword evidence="13 18" id="KW-0030">Aminoacyl-tRNA synthetase</keyword>
<dbReference type="SUPFAM" id="SSF47616">
    <property type="entry name" value="GST C-terminal domain-like"/>
    <property type="match status" value="1"/>
</dbReference>
<dbReference type="InterPro" id="IPR029038">
    <property type="entry name" value="MetRS_Zn"/>
</dbReference>
<reference evidence="22" key="1">
    <citation type="submission" date="2023-09" db="UniProtKB">
        <authorList>
            <consortium name="Ensembl"/>
        </authorList>
    </citation>
    <scope>IDENTIFICATION</scope>
</reference>
<dbReference type="SUPFAM" id="SSF52374">
    <property type="entry name" value="Nucleotidylyl transferase"/>
    <property type="match status" value="1"/>
</dbReference>
<dbReference type="Gene3D" id="3.40.50.620">
    <property type="entry name" value="HUPs"/>
    <property type="match status" value="2"/>
</dbReference>
<organism evidence="22">
    <name type="scientific">Castor canadensis</name>
    <name type="common">American beaver</name>
    <dbReference type="NCBI Taxonomy" id="51338"/>
    <lineage>
        <taxon>Eukaryota</taxon>
        <taxon>Metazoa</taxon>
        <taxon>Chordata</taxon>
        <taxon>Craniata</taxon>
        <taxon>Vertebrata</taxon>
        <taxon>Euteleostomi</taxon>
        <taxon>Mammalia</taxon>
        <taxon>Eutheria</taxon>
        <taxon>Euarchontoglires</taxon>
        <taxon>Glires</taxon>
        <taxon>Rodentia</taxon>
        <taxon>Castorimorpha</taxon>
        <taxon>Castoridae</taxon>
        <taxon>Castor</taxon>
    </lineage>
</organism>
<accession>A0A8C0Y455</accession>
<dbReference type="Gene3D" id="1.10.730.10">
    <property type="entry name" value="Isoleucyl-tRNA Synthetase, Domain 1"/>
    <property type="match status" value="1"/>
</dbReference>
<keyword evidence="6" id="KW-0963">Cytoplasm</keyword>
<dbReference type="Pfam" id="PF18485">
    <property type="entry name" value="GST_N_5"/>
    <property type="match status" value="1"/>
</dbReference>
<comment type="catalytic activity">
    <reaction evidence="16">
        <text>tRNA(Met) + L-methionine + ATP = L-methionyl-tRNA(Met) + AMP + diphosphate</text>
        <dbReference type="Rhea" id="RHEA:13481"/>
        <dbReference type="Rhea" id="RHEA-COMP:9667"/>
        <dbReference type="Rhea" id="RHEA-COMP:9698"/>
        <dbReference type="ChEBI" id="CHEBI:30616"/>
        <dbReference type="ChEBI" id="CHEBI:33019"/>
        <dbReference type="ChEBI" id="CHEBI:57844"/>
        <dbReference type="ChEBI" id="CHEBI:78442"/>
        <dbReference type="ChEBI" id="CHEBI:78530"/>
        <dbReference type="ChEBI" id="CHEBI:456215"/>
        <dbReference type="EC" id="6.1.1.10"/>
    </reaction>
</comment>
<dbReference type="Gene3D" id="1.20.1050.10">
    <property type="match status" value="1"/>
</dbReference>
<comment type="subcellular location">
    <subcellularLocation>
        <location evidence="1">Cytoplasm</location>
        <location evidence="1">Cytosol</location>
    </subcellularLocation>
    <subcellularLocation>
        <location evidence="2">Nucleus</location>
        <location evidence="2">Nucleolus</location>
    </subcellularLocation>
</comment>
<keyword evidence="7" id="KW-0820">tRNA-binding</keyword>
<keyword evidence="9 18" id="KW-0547">Nucleotide-binding</keyword>
<evidence type="ECO:0000256" key="18">
    <source>
        <dbReference type="RuleBase" id="RU363039"/>
    </source>
</evidence>
<evidence type="ECO:0000256" key="17">
    <source>
        <dbReference type="ARBA" id="ARBA00058485"/>
    </source>
</evidence>
<keyword evidence="8 18" id="KW-0436">Ligase</keyword>
<dbReference type="FunFam" id="1.10.287.10:FF:000009">
    <property type="entry name" value="Methionine--tRNA ligase, cytoplasmic"/>
    <property type="match status" value="1"/>
</dbReference>
<dbReference type="GO" id="GO:0005730">
    <property type="term" value="C:nucleolus"/>
    <property type="evidence" value="ECO:0007669"/>
    <property type="project" value="UniProtKB-SubCell"/>
</dbReference>
<evidence type="ECO:0000256" key="19">
    <source>
        <dbReference type="SAM" id="MobiDB-lite"/>
    </source>
</evidence>
<dbReference type="Ensembl" id="ENSCCNT00000041451.1">
    <property type="protein sequence ID" value="ENSCCNP00000033036.1"/>
    <property type="gene ID" value="ENSCCNG00000031265.1"/>
</dbReference>
<dbReference type="SUPFAM" id="SSF47060">
    <property type="entry name" value="S15/NS1 RNA-binding domain"/>
    <property type="match status" value="1"/>
</dbReference>
<keyword evidence="14" id="KW-0539">Nucleus</keyword>
<evidence type="ECO:0000256" key="8">
    <source>
        <dbReference type="ARBA" id="ARBA00022598"/>
    </source>
</evidence>
<dbReference type="SMART" id="SM00991">
    <property type="entry name" value="WHEP-TRS"/>
    <property type="match status" value="1"/>
</dbReference>
<dbReference type="Gene3D" id="2.20.28.20">
    <property type="entry name" value="Methionyl-tRNA synthetase, Zn-domain"/>
    <property type="match status" value="1"/>
</dbReference>
<dbReference type="InterPro" id="IPR004046">
    <property type="entry name" value="GST_C"/>
</dbReference>
<evidence type="ECO:0000256" key="1">
    <source>
        <dbReference type="ARBA" id="ARBA00004514"/>
    </source>
</evidence>
<dbReference type="AlphaFoldDB" id="A0A8C0Y455"/>
<dbReference type="PRINTS" id="PR01041">
    <property type="entry name" value="TRNASYNTHMET"/>
</dbReference>
<dbReference type="InterPro" id="IPR041872">
    <property type="entry name" value="Anticodon_Met"/>
</dbReference>
<dbReference type="PROSITE" id="PS00762">
    <property type="entry name" value="WHEP_TRS_1"/>
    <property type="match status" value="1"/>
</dbReference>
<dbReference type="GO" id="GO:0000049">
    <property type="term" value="F:tRNA binding"/>
    <property type="evidence" value="ECO:0007669"/>
    <property type="project" value="UniProtKB-KW"/>
</dbReference>
<evidence type="ECO:0000256" key="14">
    <source>
        <dbReference type="ARBA" id="ARBA00023242"/>
    </source>
</evidence>
<dbReference type="FunFam" id="1.20.1050.10:FF:000026">
    <property type="entry name" value="Methionine--tRNA ligase, cytoplasmic"/>
    <property type="match status" value="1"/>
</dbReference>
<dbReference type="GO" id="GO:0017101">
    <property type="term" value="C:aminoacyl-tRNA synthetase multienzyme complex"/>
    <property type="evidence" value="ECO:0007669"/>
    <property type="project" value="UniProtKB-ARBA"/>
</dbReference>
<dbReference type="InterPro" id="IPR015413">
    <property type="entry name" value="Methionyl/Leucyl_tRNA_Synth"/>
</dbReference>
<dbReference type="InterPro" id="IPR009080">
    <property type="entry name" value="tRNAsynth_Ia_anticodon-bd"/>
</dbReference>
<keyword evidence="10 18" id="KW-0067">ATP-binding</keyword>
<evidence type="ECO:0000256" key="7">
    <source>
        <dbReference type="ARBA" id="ARBA00022555"/>
    </source>
</evidence>
<name>A0A8C0Y455_CASCN</name>
<evidence type="ECO:0000256" key="4">
    <source>
        <dbReference type="ARBA" id="ARBA00012838"/>
    </source>
</evidence>
<gene>
    <name evidence="22" type="primary">Mars1</name>
</gene>
<dbReference type="CDD" id="cd07957">
    <property type="entry name" value="Anticodon_Ia_Met"/>
    <property type="match status" value="1"/>
</dbReference>
<protein>
    <recommendedName>
        <fullName evidence="5">Methionine--tRNA ligase, cytoplasmic</fullName>
        <ecNumber evidence="4">6.1.1.10</ecNumber>
    </recommendedName>
    <alternativeName>
        <fullName evidence="15">Methionyl-tRNA synthetase</fullName>
    </alternativeName>
</protein>
<dbReference type="Pfam" id="PF19303">
    <property type="entry name" value="Anticodon_3"/>
    <property type="match status" value="1"/>
</dbReference>
<keyword evidence="12 18" id="KW-0648">Protein biosynthesis</keyword>
<dbReference type="Gene3D" id="1.10.287.10">
    <property type="entry name" value="S15/NS1, RNA-binding"/>
    <property type="match status" value="1"/>
</dbReference>
<keyword evidence="11" id="KW-0694">RNA-binding</keyword>
<evidence type="ECO:0000313" key="22">
    <source>
        <dbReference type="Ensembl" id="ENSCCNP00000033036.1"/>
    </source>
</evidence>
<dbReference type="InterPro" id="IPR000738">
    <property type="entry name" value="WHEP-TRS_dom"/>
</dbReference>
<dbReference type="InterPro" id="IPR041598">
    <property type="entry name" value="MARS_N"/>
</dbReference>
<feature type="domain" description="WHEP-TRS" evidence="21">
    <location>
        <begin position="806"/>
        <end position="862"/>
    </location>
</feature>
<evidence type="ECO:0000256" key="15">
    <source>
        <dbReference type="ARBA" id="ARBA00030904"/>
    </source>
</evidence>
<dbReference type="GO" id="GO:0006431">
    <property type="term" value="P:methionyl-tRNA aminoacylation"/>
    <property type="evidence" value="ECO:0007669"/>
    <property type="project" value="InterPro"/>
</dbReference>
<feature type="domain" description="GST C-terminal" evidence="20">
    <location>
        <begin position="110"/>
        <end position="246"/>
    </location>
</feature>
<dbReference type="InterPro" id="IPR010987">
    <property type="entry name" value="Glutathione-S-Trfase_C-like"/>
</dbReference>
<dbReference type="SUPFAM" id="SSF47323">
    <property type="entry name" value="Anticodon-binding domain of a subclass of class I aminoacyl-tRNA synthetases"/>
    <property type="match status" value="1"/>
</dbReference>
<dbReference type="FunFam" id="3.40.30.10:FF:000136">
    <property type="entry name" value="methionine--tRNA ligase, cytoplasmic"/>
    <property type="match status" value="1"/>
</dbReference>
<dbReference type="Pfam" id="PF00043">
    <property type="entry name" value="GST_C"/>
    <property type="match status" value="1"/>
</dbReference>
<dbReference type="GO" id="GO:0005829">
    <property type="term" value="C:cytosol"/>
    <property type="evidence" value="ECO:0007669"/>
    <property type="project" value="UniProtKB-SubCell"/>
</dbReference>
<dbReference type="EC" id="6.1.1.10" evidence="4"/>
<dbReference type="GO" id="GO:0005524">
    <property type="term" value="F:ATP binding"/>
    <property type="evidence" value="ECO:0007669"/>
    <property type="project" value="UniProtKB-KW"/>
</dbReference>
<dbReference type="PANTHER" id="PTHR45765">
    <property type="entry name" value="METHIONINE--TRNA LIGASE"/>
    <property type="match status" value="1"/>
</dbReference>
<evidence type="ECO:0000256" key="12">
    <source>
        <dbReference type="ARBA" id="ARBA00022917"/>
    </source>
</evidence>
<dbReference type="FunFam" id="2.20.28.20:FF:000001">
    <property type="entry name" value="Methionine--tRNA ligase"/>
    <property type="match status" value="1"/>
</dbReference>
<dbReference type="InterPro" id="IPR001412">
    <property type="entry name" value="aa-tRNA-synth_I_CS"/>
</dbReference>
<dbReference type="PANTHER" id="PTHR45765:SF1">
    <property type="entry name" value="METHIONINE--TRNA LIGASE, CYTOPLASMIC"/>
    <property type="match status" value="1"/>
</dbReference>
<proteinExistence type="inferred from homology"/>
<dbReference type="InterPro" id="IPR023458">
    <property type="entry name" value="Met-tRNA_ligase_1"/>
</dbReference>
<evidence type="ECO:0000256" key="3">
    <source>
        <dbReference type="ARBA" id="ARBA00005594"/>
    </source>
</evidence>
<dbReference type="Pfam" id="PF00458">
    <property type="entry name" value="WHEP-TRS"/>
    <property type="match status" value="1"/>
</dbReference>
<dbReference type="Pfam" id="PF09334">
    <property type="entry name" value="tRNA-synt_1g"/>
    <property type="match status" value="2"/>
</dbReference>
<dbReference type="PROSITE" id="PS50405">
    <property type="entry name" value="GST_CTER"/>
    <property type="match status" value="1"/>
</dbReference>
<evidence type="ECO:0000256" key="6">
    <source>
        <dbReference type="ARBA" id="ARBA00022490"/>
    </source>
</evidence>
<dbReference type="SUPFAM" id="SSF57770">
    <property type="entry name" value="Methionyl-tRNA synthetase (MetRS), Zn-domain"/>
    <property type="match status" value="1"/>
</dbReference>
<evidence type="ECO:0000256" key="10">
    <source>
        <dbReference type="ARBA" id="ARBA00022840"/>
    </source>
</evidence>
<dbReference type="PROSITE" id="PS00178">
    <property type="entry name" value="AA_TRNA_LIGASE_I"/>
    <property type="match status" value="1"/>
</dbReference>
<comment type="similarity">
    <text evidence="3 18">Belongs to the class-I aminoacyl-tRNA synthetase family.</text>
</comment>
<evidence type="ECO:0000256" key="16">
    <source>
        <dbReference type="ARBA" id="ARBA00047364"/>
    </source>
</evidence>
<evidence type="ECO:0000256" key="2">
    <source>
        <dbReference type="ARBA" id="ARBA00004604"/>
    </source>
</evidence>
<evidence type="ECO:0000259" key="21">
    <source>
        <dbReference type="PROSITE" id="PS51185"/>
    </source>
</evidence>
<dbReference type="InterPro" id="IPR009068">
    <property type="entry name" value="uS15_NS1_RNA-bd_sf"/>
</dbReference>
<sequence>MMGQIVYFTNSISRGALLYPELGGWFRLHQRGILGEMRLFVSEGAPGSLPVLAAAGRARGRAELLISTVGPEECVVPFFTRPKIPVLQLDSGNYLFSTSAICRYFFLLSGWEQDDLTNQWLEWEATELQPALSIALYYLVVQGKKGEDVLGPLRRALTFIDHSLSRQNCPFLAGETESLADIVLWGALYPLLQDPAYLPEELGALRSWFQTLSIQEPCQQAAETVLKQRGVLALRPYLQKQPQPQPQPNPPEGRVVSNEPEEEELATLSEEEIAMAVTAWEKGLESLPSLRPQQKPVLPVAGERNVLITSALPYVNNVPHLGNIIGCVLSADVFARYSRLRQWNTLYLCGTDEYGTATETKAMEEGLTPQEICDKYHTIHADIYRWFNISFDIFGRTTTPQQTKITQDIFQRLLARGFVLKDTVEQLRCEHCARFLADRFVEGVCPFCGYEEARGDQCDKCGKLINAIELKKPQCKVCRSSPVVKSSQHLFLDLPKVIELEPIYSALLDIPLPVHGRMEVGHTKPVRGGLVMCDNYTLVKNLIEYLNYEDGKFSKSRGVGVFGDMAQDTGIPADIWRFYLLYIRPEGQDSAFSWTDMLLKNNSELLNNLGNFINRAGMFVSKFFGGYVPEMVLTLDDQRLLAHITLELQHYHQLLEKVRIRDALRSILTISRHGNQYIQVNEPWKRIKGSEAERQRAGTVTGLAVNIAALLSVMLQPFMPTVSATIQAQLQLPLPACRILLTNFLCTLPAGHQIGTVSPLFQKLENDQIESLRQQFGGGQVRKLNCAKVSPKPAVVETVTTAGPQQIQILMDEVAKQGNIVRELKAQKADKNQVAAEVAKLLDLKKQLALAEGKPLETSKGKKKK</sequence>
<evidence type="ECO:0000256" key="11">
    <source>
        <dbReference type="ARBA" id="ARBA00022884"/>
    </source>
</evidence>
<feature type="region of interest" description="Disordered" evidence="19">
    <location>
        <begin position="239"/>
        <end position="262"/>
    </location>
</feature>
<dbReference type="InterPro" id="IPR014729">
    <property type="entry name" value="Rossmann-like_a/b/a_fold"/>
</dbReference>
<dbReference type="GO" id="GO:0004825">
    <property type="term" value="F:methionine-tRNA ligase activity"/>
    <property type="evidence" value="ECO:0007669"/>
    <property type="project" value="UniProtKB-EC"/>
</dbReference>
<dbReference type="CDD" id="cd00939">
    <property type="entry name" value="MetRS_RNA"/>
    <property type="match status" value="1"/>
</dbReference>
<evidence type="ECO:0000256" key="9">
    <source>
        <dbReference type="ARBA" id="ARBA00022741"/>
    </source>
</evidence>
<dbReference type="InterPro" id="IPR033911">
    <property type="entry name" value="MetRS_core"/>
</dbReference>
<evidence type="ECO:0000256" key="13">
    <source>
        <dbReference type="ARBA" id="ARBA00023146"/>
    </source>
</evidence>
<dbReference type="PROSITE" id="PS51185">
    <property type="entry name" value="WHEP_TRS_2"/>
    <property type="match status" value="1"/>
</dbReference>
<dbReference type="Gene3D" id="3.40.30.10">
    <property type="entry name" value="Glutaredoxin"/>
    <property type="match status" value="1"/>
</dbReference>